<proteinExistence type="predicted"/>
<dbReference type="RefSeq" id="WP_369609632.1">
    <property type="nucleotide sequence ID" value="NZ_AP031322.1"/>
</dbReference>
<reference evidence="1" key="1">
    <citation type="submission" date="2024-03" db="EMBL/GenBank/DDBJ databases">
        <title>Complete genome sequence of Sulfurisphaera javensis strain KD-1.</title>
        <authorList>
            <person name="Sakai H."/>
            <person name="Nur N."/>
            <person name="Suwanto A."/>
            <person name="Kurosawa N."/>
        </authorList>
    </citation>
    <scope>NUCLEOTIDE SEQUENCE</scope>
    <source>
        <strain evidence="1">KD-1</strain>
    </source>
</reference>
<organism evidence="1">
    <name type="scientific">Sulfurisphaera javensis</name>
    <dbReference type="NCBI Taxonomy" id="2049879"/>
    <lineage>
        <taxon>Archaea</taxon>
        <taxon>Thermoproteota</taxon>
        <taxon>Thermoprotei</taxon>
        <taxon>Sulfolobales</taxon>
        <taxon>Sulfolobaceae</taxon>
        <taxon>Sulfurisphaera</taxon>
    </lineage>
</organism>
<dbReference type="GeneID" id="92354982"/>
<accession>A0AAT9GT17</accession>
<evidence type="ECO:0000313" key="1">
    <source>
        <dbReference type="EMBL" id="BFH74091.1"/>
    </source>
</evidence>
<sequence>MKRKMNSISCEKTTFIKKVVTTLLLIVIIALPLSILSIQTHADVTITRVQNL</sequence>
<gene>
    <name evidence="1" type="ORF">SJAV_20350</name>
</gene>
<dbReference type="KEGG" id="sjv:SJAV_20350"/>
<dbReference type="AlphaFoldDB" id="A0AAT9GT17"/>
<dbReference type="EMBL" id="AP031322">
    <property type="protein sequence ID" value="BFH74091.1"/>
    <property type="molecule type" value="Genomic_DNA"/>
</dbReference>
<name>A0AAT9GT17_9CREN</name>
<protein>
    <submittedName>
        <fullName evidence="1">Uncharacterized protein</fullName>
    </submittedName>
</protein>